<feature type="compositionally biased region" description="Polar residues" evidence="3">
    <location>
        <begin position="96"/>
        <end position="108"/>
    </location>
</feature>
<feature type="domain" description="Protein kinase" evidence="4">
    <location>
        <begin position="334"/>
        <end position="472"/>
    </location>
</feature>
<dbReference type="Gene3D" id="1.10.510.10">
    <property type="entry name" value="Transferase(Phosphotransferase) domain 1"/>
    <property type="match status" value="1"/>
</dbReference>
<dbReference type="GO" id="GO:0005524">
    <property type="term" value="F:ATP binding"/>
    <property type="evidence" value="ECO:0007669"/>
    <property type="project" value="UniProtKB-KW"/>
</dbReference>
<evidence type="ECO:0000259" key="4">
    <source>
        <dbReference type="PROSITE" id="PS50011"/>
    </source>
</evidence>
<keyword evidence="5" id="KW-0418">Kinase</keyword>
<dbReference type="InterPro" id="IPR011009">
    <property type="entry name" value="Kinase-like_dom_sf"/>
</dbReference>
<evidence type="ECO:0000313" key="6">
    <source>
        <dbReference type="Proteomes" id="UP000187455"/>
    </source>
</evidence>
<keyword evidence="5" id="KW-0808">Transferase</keyword>
<dbReference type="PROSITE" id="PS50011">
    <property type="entry name" value="PROTEIN_KINASE_DOM"/>
    <property type="match status" value="1"/>
</dbReference>
<dbReference type="GO" id="GO:0035556">
    <property type="term" value="P:intracellular signal transduction"/>
    <property type="evidence" value="ECO:0007669"/>
    <property type="project" value="TreeGrafter"/>
</dbReference>
<name>A0A1R0H8I0_9FUNG</name>
<dbReference type="GO" id="GO:0004674">
    <property type="term" value="F:protein serine/threonine kinase activity"/>
    <property type="evidence" value="ECO:0007669"/>
    <property type="project" value="UniProtKB-KW"/>
</dbReference>
<protein>
    <submittedName>
        <fullName evidence="5">Serine/threonine protein kinase KIN1</fullName>
    </submittedName>
</protein>
<feature type="region of interest" description="Disordered" evidence="3">
    <location>
        <begin position="57"/>
        <end position="108"/>
    </location>
</feature>
<dbReference type="InterPro" id="IPR000719">
    <property type="entry name" value="Prot_kinase_dom"/>
</dbReference>
<feature type="region of interest" description="Disordered" evidence="3">
    <location>
        <begin position="1"/>
        <end position="27"/>
    </location>
</feature>
<dbReference type="PANTHER" id="PTHR24346">
    <property type="entry name" value="MAP/MICROTUBULE AFFINITY-REGULATING KINASE"/>
    <property type="match status" value="1"/>
</dbReference>
<keyword evidence="2" id="KW-0067">ATP-binding</keyword>
<dbReference type="Proteomes" id="UP000187455">
    <property type="component" value="Unassembled WGS sequence"/>
</dbReference>
<evidence type="ECO:0000256" key="2">
    <source>
        <dbReference type="ARBA" id="ARBA00022840"/>
    </source>
</evidence>
<dbReference type="AlphaFoldDB" id="A0A1R0H8I0"/>
<gene>
    <name evidence="5" type="ORF">AYI68_g321</name>
</gene>
<dbReference type="GO" id="GO:0005737">
    <property type="term" value="C:cytoplasm"/>
    <property type="evidence" value="ECO:0007669"/>
    <property type="project" value="TreeGrafter"/>
</dbReference>
<sequence>MFAKNPINKTTLAHKSSTGKSYHSTLNSISDPVPWSTKVYKIDQLCYDSVFKNPIDSATKHQDSKSSSLSKKNSDKNKRYKSSSLSKRTVKKVDNSDSSDINKGNDTTSCELLTDSPVCNTRESGSLEDILVPDSLLSREILQKPLDLPGLDGFDHEESHKDFSPTNLVFSKISRSPLKIPPQRKDLNTKPTNPAFKRTPRLNIKLRKPVKGQNQPFSVDFSPAQNLNERKDPLPTLGDLDPDSCKQEYFNQLERENSKLVHLFEDPGLQRNKPSRKRELVRRSTIANCKNTLPSNLKTTTSVEPKHSLKPTISFNKHNITQQSFLLNTPLAEYKLIKSIGKGSYGRVDLMRNIISGKLYAVKTIKRYAPHTRLKSHPEYKKSVTLDTRVIREANLGLILGQIHPHITCLYDLRMTDTHFYMFYEYVKGPTLAERVGEDGIDEDQARNLFKPIVQTISKFLLSTKLPLFILL</sequence>
<feature type="region of interest" description="Disordered" evidence="3">
    <location>
        <begin position="213"/>
        <end position="243"/>
    </location>
</feature>
<dbReference type="STRING" id="133383.A0A1R0H8I0"/>
<accession>A0A1R0H8I0</accession>
<dbReference type="SMART" id="SM00220">
    <property type="entry name" value="S_TKc"/>
    <property type="match status" value="1"/>
</dbReference>
<keyword evidence="5" id="KW-0723">Serine/threonine-protein kinase</keyword>
<organism evidence="5 6">
    <name type="scientific">Smittium mucronatum</name>
    <dbReference type="NCBI Taxonomy" id="133383"/>
    <lineage>
        <taxon>Eukaryota</taxon>
        <taxon>Fungi</taxon>
        <taxon>Fungi incertae sedis</taxon>
        <taxon>Zoopagomycota</taxon>
        <taxon>Kickxellomycotina</taxon>
        <taxon>Harpellomycetes</taxon>
        <taxon>Harpellales</taxon>
        <taxon>Legeriomycetaceae</taxon>
        <taxon>Smittium</taxon>
    </lineage>
</organism>
<evidence type="ECO:0000256" key="3">
    <source>
        <dbReference type="SAM" id="MobiDB-lite"/>
    </source>
</evidence>
<dbReference type="EMBL" id="LSSL01000095">
    <property type="protein sequence ID" value="OLY85490.1"/>
    <property type="molecule type" value="Genomic_DNA"/>
</dbReference>
<keyword evidence="1" id="KW-0547">Nucleotide-binding</keyword>
<proteinExistence type="predicted"/>
<dbReference type="OrthoDB" id="942095at2759"/>
<evidence type="ECO:0000256" key="1">
    <source>
        <dbReference type="ARBA" id="ARBA00022741"/>
    </source>
</evidence>
<dbReference type="PANTHER" id="PTHR24346:SF92">
    <property type="entry name" value="SNF1-RELATED PROTEIN KINASE 2.6"/>
    <property type="match status" value="1"/>
</dbReference>
<comment type="caution">
    <text evidence="5">The sequence shown here is derived from an EMBL/GenBank/DDBJ whole genome shotgun (WGS) entry which is preliminary data.</text>
</comment>
<feature type="compositionally biased region" description="Polar residues" evidence="3">
    <location>
        <begin position="213"/>
        <end position="227"/>
    </location>
</feature>
<dbReference type="SUPFAM" id="SSF56112">
    <property type="entry name" value="Protein kinase-like (PK-like)"/>
    <property type="match status" value="1"/>
</dbReference>
<keyword evidence="6" id="KW-1185">Reference proteome</keyword>
<feature type="compositionally biased region" description="Polar residues" evidence="3">
    <location>
        <begin position="7"/>
        <end position="27"/>
    </location>
</feature>
<evidence type="ECO:0000313" key="5">
    <source>
        <dbReference type="EMBL" id="OLY85490.1"/>
    </source>
</evidence>
<dbReference type="Pfam" id="PF00069">
    <property type="entry name" value="Pkinase"/>
    <property type="match status" value="1"/>
</dbReference>
<reference evidence="5 6" key="1">
    <citation type="journal article" date="2016" name="Mol. Biol. Evol.">
        <title>Genome-Wide Survey of Gut Fungi (Harpellales) Reveals the First Horizontally Transferred Ubiquitin Gene from a Mosquito Host.</title>
        <authorList>
            <person name="Wang Y."/>
            <person name="White M.M."/>
            <person name="Kvist S."/>
            <person name="Moncalvo J.M."/>
        </authorList>
    </citation>
    <scope>NUCLEOTIDE SEQUENCE [LARGE SCALE GENOMIC DNA]</scope>
    <source>
        <strain evidence="5 6">ALG-7-W6</strain>
    </source>
</reference>